<name>A0ABW2I0Y1_9ACTN</name>
<keyword evidence="10 12" id="KW-0630">Potassium</keyword>
<dbReference type="Pfam" id="PF00294">
    <property type="entry name" value="PfkB"/>
    <property type="match status" value="1"/>
</dbReference>
<keyword evidence="9 12" id="KW-0460">Magnesium</keyword>
<feature type="binding site" evidence="12">
    <location>
        <position position="244"/>
    </location>
    <ligand>
        <name>K(+)</name>
        <dbReference type="ChEBI" id="CHEBI:29103"/>
    </ligand>
</feature>
<evidence type="ECO:0000256" key="1">
    <source>
        <dbReference type="ARBA" id="ARBA00005380"/>
    </source>
</evidence>
<feature type="binding site" evidence="12">
    <location>
        <begin position="13"/>
        <end position="15"/>
    </location>
    <ligand>
        <name>substrate</name>
    </ligand>
</feature>
<dbReference type="SUPFAM" id="SSF53613">
    <property type="entry name" value="Ribokinase-like"/>
    <property type="match status" value="1"/>
</dbReference>
<comment type="subunit">
    <text evidence="12">Homodimer.</text>
</comment>
<gene>
    <name evidence="12" type="primary">rbsK</name>
    <name evidence="14" type="ORF">ACFQS1_29260</name>
</gene>
<dbReference type="PRINTS" id="PR00990">
    <property type="entry name" value="RIBOKINASE"/>
</dbReference>
<feature type="domain" description="Carbohydrate kinase PfkB" evidence="13">
    <location>
        <begin position="5"/>
        <end position="293"/>
    </location>
</feature>
<dbReference type="Gene3D" id="3.40.1190.20">
    <property type="match status" value="1"/>
</dbReference>
<feature type="binding site" evidence="12">
    <location>
        <position position="285"/>
    </location>
    <ligand>
        <name>K(+)</name>
        <dbReference type="ChEBI" id="CHEBI:29103"/>
    </ligand>
</feature>
<feature type="binding site" evidence="12">
    <location>
        <position position="280"/>
    </location>
    <ligand>
        <name>K(+)</name>
        <dbReference type="ChEBI" id="CHEBI:29103"/>
    </ligand>
</feature>
<feature type="binding site" evidence="12">
    <location>
        <begin position="41"/>
        <end position="45"/>
    </location>
    <ligand>
        <name>substrate</name>
    </ligand>
</feature>
<dbReference type="HAMAP" id="MF_01987">
    <property type="entry name" value="Ribokinase"/>
    <property type="match status" value="1"/>
</dbReference>
<evidence type="ECO:0000256" key="6">
    <source>
        <dbReference type="ARBA" id="ARBA00022741"/>
    </source>
</evidence>
<dbReference type="PROSITE" id="PS00584">
    <property type="entry name" value="PFKB_KINASES_2"/>
    <property type="match status" value="1"/>
</dbReference>
<feature type="active site" description="Proton acceptor" evidence="12">
    <location>
        <position position="250"/>
    </location>
</feature>
<dbReference type="InterPro" id="IPR002139">
    <property type="entry name" value="Ribo/fructo_kinase"/>
</dbReference>
<evidence type="ECO:0000256" key="10">
    <source>
        <dbReference type="ARBA" id="ARBA00022958"/>
    </source>
</evidence>
<evidence type="ECO:0000313" key="15">
    <source>
        <dbReference type="Proteomes" id="UP001596548"/>
    </source>
</evidence>
<dbReference type="InterPro" id="IPR011611">
    <property type="entry name" value="PfkB_dom"/>
</dbReference>
<reference evidence="15" key="1">
    <citation type="journal article" date="2019" name="Int. J. Syst. Evol. Microbiol.">
        <title>The Global Catalogue of Microorganisms (GCM) 10K type strain sequencing project: providing services to taxonomists for standard genome sequencing and annotation.</title>
        <authorList>
            <consortium name="The Broad Institute Genomics Platform"/>
            <consortium name="The Broad Institute Genome Sequencing Center for Infectious Disease"/>
            <person name="Wu L."/>
            <person name="Ma J."/>
        </authorList>
    </citation>
    <scope>NUCLEOTIDE SEQUENCE [LARGE SCALE GENOMIC DNA]</scope>
    <source>
        <strain evidence="15">XZYJT-10</strain>
    </source>
</reference>
<feature type="binding site" evidence="12">
    <location>
        <position position="250"/>
    </location>
    <ligand>
        <name>substrate</name>
    </ligand>
</feature>
<accession>A0ABW2I0Y1</accession>
<feature type="binding site" evidence="12">
    <location>
        <begin position="217"/>
        <end position="222"/>
    </location>
    <ligand>
        <name>ATP</name>
        <dbReference type="ChEBI" id="CHEBI:30616"/>
    </ligand>
</feature>
<organism evidence="14 15">
    <name type="scientific">Paractinoplanes rhizophilus</name>
    <dbReference type="NCBI Taxonomy" id="1416877"/>
    <lineage>
        <taxon>Bacteria</taxon>
        <taxon>Bacillati</taxon>
        <taxon>Actinomycetota</taxon>
        <taxon>Actinomycetes</taxon>
        <taxon>Micromonosporales</taxon>
        <taxon>Micromonosporaceae</taxon>
        <taxon>Paractinoplanes</taxon>
    </lineage>
</organism>
<comment type="pathway">
    <text evidence="12">Carbohydrate metabolism; D-ribose degradation; D-ribose 5-phosphate from beta-D-ribopyranose: step 2/2.</text>
</comment>
<dbReference type="Proteomes" id="UP001596548">
    <property type="component" value="Unassembled WGS sequence"/>
</dbReference>
<keyword evidence="15" id="KW-1185">Reference proteome</keyword>
<comment type="similarity">
    <text evidence="1">Belongs to the carbohydrate kinase pfkB family.</text>
</comment>
<proteinExistence type="inferred from homology"/>
<sequence length="303" mass="30735">MMAPRIVVAGSANMDLVGIAERLPLPGETVLGDDFVMMPGGKGANQAIAAARAGGDAVFLGAIGSDSFGVTLNARLNAAGVDTAHVRTVYGASGVAVIMVDRGAENSILVAPGANRTFSDLTAAEEQVIAGGDVLLCQLEIPIDTVVAACKAARAGGTRTILNAAPARELPADLLANVDLLVVNEVEARTIAGQTITGSETPDMAALLALVPRVVLTLGGAGSRYAERDGRDETVPAFVVEATDTTAAGDAFTAALAVAWGEGRDLMEAVRWANAAGAACVRKLGASSALPTRAEIDELYQGL</sequence>
<feature type="binding site" evidence="12">
    <location>
        <position position="283"/>
    </location>
    <ligand>
        <name>K(+)</name>
        <dbReference type="ChEBI" id="CHEBI:29103"/>
    </ligand>
</feature>
<comment type="similarity">
    <text evidence="12">Belongs to the carbohydrate kinase PfkB family. Ribokinase subfamily.</text>
</comment>
<evidence type="ECO:0000313" key="14">
    <source>
        <dbReference type="EMBL" id="MFC7278096.1"/>
    </source>
</evidence>
<keyword evidence="7 12" id="KW-0418">Kinase</keyword>
<feature type="binding site" evidence="12">
    <location>
        <begin position="249"/>
        <end position="250"/>
    </location>
    <ligand>
        <name>ATP</name>
        <dbReference type="ChEBI" id="CHEBI:30616"/>
    </ligand>
</feature>
<evidence type="ECO:0000256" key="12">
    <source>
        <dbReference type="HAMAP-Rule" id="MF_01987"/>
    </source>
</evidence>
<evidence type="ECO:0000256" key="4">
    <source>
        <dbReference type="ARBA" id="ARBA00022679"/>
    </source>
</evidence>
<evidence type="ECO:0000256" key="3">
    <source>
        <dbReference type="ARBA" id="ARBA00016943"/>
    </source>
</evidence>
<dbReference type="InterPro" id="IPR029056">
    <property type="entry name" value="Ribokinase-like"/>
</dbReference>
<evidence type="ECO:0000256" key="5">
    <source>
        <dbReference type="ARBA" id="ARBA00022723"/>
    </source>
</evidence>
<dbReference type="GO" id="GO:0004747">
    <property type="term" value="F:ribokinase activity"/>
    <property type="evidence" value="ECO:0007669"/>
    <property type="project" value="UniProtKB-EC"/>
</dbReference>
<comment type="catalytic activity">
    <reaction evidence="12">
        <text>D-ribose + ATP = D-ribose 5-phosphate + ADP + H(+)</text>
        <dbReference type="Rhea" id="RHEA:13697"/>
        <dbReference type="ChEBI" id="CHEBI:15378"/>
        <dbReference type="ChEBI" id="CHEBI:30616"/>
        <dbReference type="ChEBI" id="CHEBI:47013"/>
        <dbReference type="ChEBI" id="CHEBI:78346"/>
        <dbReference type="ChEBI" id="CHEBI:456216"/>
        <dbReference type="EC" id="2.7.1.15"/>
    </reaction>
</comment>
<dbReference type="InterPro" id="IPR011877">
    <property type="entry name" value="Ribokinase"/>
</dbReference>
<keyword evidence="6 12" id="KW-0547">Nucleotide-binding</keyword>
<keyword evidence="5 12" id="KW-0479">Metal-binding</keyword>
<dbReference type="InterPro" id="IPR002173">
    <property type="entry name" value="Carboh/pur_kinase_PfkB_CS"/>
</dbReference>
<comment type="activity regulation">
    <text evidence="12">Activated by a monovalent cation that binds near, but not in, the active site. The most likely occupant of the site in vivo is potassium. Ion binding induces a conformational change that may alter substrate affinity.</text>
</comment>
<dbReference type="CDD" id="cd01174">
    <property type="entry name" value="ribokinase"/>
    <property type="match status" value="1"/>
</dbReference>
<feature type="binding site" evidence="12">
    <location>
        <position position="184"/>
    </location>
    <ligand>
        <name>ATP</name>
        <dbReference type="ChEBI" id="CHEBI:30616"/>
    </ligand>
</feature>
<comment type="subcellular location">
    <subcellularLocation>
        <location evidence="12">Cytoplasm</location>
    </subcellularLocation>
</comment>
<comment type="cofactor">
    <cofactor evidence="12">
        <name>Mg(2+)</name>
        <dbReference type="ChEBI" id="CHEBI:18420"/>
    </cofactor>
    <text evidence="12">Requires a divalent cation, most likely magnesium in vivo, as an electrophilic catalyst to aid phosphoryl group transfer. It is the chelate of the metal and the nucleotide that is the actual substrate.</text>
</comment>
<evidence type="ECO:0000256" key="11">
    <source>
        <dbReference type="ARBA" id="ARBA00023277"/>
    </source>
</evidence>
<evidence type="ECO:0000256" key="8">
    <source>
        <dbReference type="ARBA" id="ARBA00022840"/>
    </source>
</evidence>
<dbReference type="PANTHER" id="PTHR10584">
    <property type="entry name" value="SUGAR KINASE"/>
    <property type="match status" value="1"/>
</dbReference>
<evidence type="ECO:0000259" key="13">
    <source>
        <dbReference type="Pfam" id="PF00294"/>
    </source>
</evidence>
<comment type="caution">
    <text evidence="12">Lacks conserved residue(s) required for the propagation of feature annotation.</text>
</comment>
<feature type="binding site" evidence="12">
    <location>
        <position position="246"/>
    </location>
    <ligand>
        <name>K(+)</name>
        <dbReference type="ChEBI" id="CHEBI:29103"/>
    </ligand>
</feature>
<keyword evidence="8 12" id="KW-0067">ATP-binding</keyword>
<protein>
    <recommendedName>
        <fullName evidence="3 12">Ribokinase</fullName>
        <shortName evidence="12">RK</shortName>
        <ecNumber evidence="2 12">2.7.1.15</ecNumber>
    </recommendedName>
</protein>
<feature type="binding site" evidence="12">
    <location>
        <position position="274"/>
    </location>
    <ligand>
        <name>ATP</name>
        <dbReference type="ChEBI" id="CHEBI:30616"/>
    </ligand>
</feature>
<evidence type="ECO:0000256" key="9">
    <source>
        <dbReference type="ARBA" id="ARBA00022842"/>
    </source>
</evidence>
<keyword evidence="4 12" id="KW-0808">Transferase</keyword>
<dbReference type="EC" id="2.7.1.15" evidence="2 12"/>
<keyword evidence="11 12" id="KW-0119">Carbohydrate metabolism</keyword>
<dbReference type="PANTHER" id="PTHR10584:SF166">
    <property type="entry name" value="RIBOKINASE"/>
    <property type="match status" value="1"/>
</dbReference>
<keyword evidence="12" id="KW-0963">Cytoplasm</keyword>
<comment type="caution">
    <text evidence="14">The sequence shown here is derived from an EMBL/GenBank/DDBJ whole genome shotgun (WGS) entry which is preliminary data.</text>
</comment>
<evidence type="ECO:0000256" key="7">
    <source>
        <dbReference type="ARBA" id="ARBA00022777"/>
    </source>
</evidence>
<evidence type="ECO:0000256" key="2">
    <source>
        <dbReference type="ARBA" id="ARBA00012035"/>
    </source>
</evidence>
<dbReference type="EMBL" id="JBHTBJ010000029">
    <property type="protein sequence ID" value="MFC7278096.1"/>
    <property type="molecule type" value="Genomic_DNA"/>
</dbReference>
<comment type="function">
    <text evidence="12">Catalyzes the phosphorylation of ribose at O-5 in a reaction requiring ATP and magnesium. The resulting D-ribose-5-phosphate can then be used either for sythesis of nucleotides, histidine, and tryptophan, or as a component of the pentose phosphate pathway.</text>
</comment>
<feature type="binding site" evidence="12">
    <location>
        <position position="140"/>
    </location>
    <ligand>
        <name>substrate</name>
    </ligand>
</feature>
<dbReference type="RefSeq" id="WP_378974738.1">
    <property type="nucleotide sequence ID" value="NZ_JBHTBJ010000029.1"/>
</dbReference>